<sequence length="63" mass="6750">MLQANLTTAIAAVETNGKASPHNKLVVKRLPVQAKMSEKNLCPHPTSIHTRLMGSSGLAESRN</sequence>
<reference evidence="2 3" key="2">
    <citation type="submission" date="2008-10" db="EMBL/GenBank/DDBJ databases">
        <authorList>
            <person name="Fulton L."/>
            <person name="Clifton S."/>
            <person name="Fulton B."/>
            <person name="Xu J."/>
            <person name="Minx P."/>
            <person name="Pepin K.H."/>
            <person name="Johnson M."/>
            <person name="Thiruvilangam P."/>
            <person name="Bhonagiri V."/>
            <person name="Nash W.E."/>
            <person name="Mardis E.R."/>
            <person name="Wilson R.K."/>
        </authorList>
    </citation>
    <scope>NUCLEOTIDE SEQUENCE [LARGE SCALE GENOMIC DNA]</scope>
    <source>
        <strain evidence="2 3">DSM 13279</strain>
    </source>
</reference>
<dbReference type="AlphaFoldDB" id="B6G7V8"/>
<protein>
    <submittedName>
        <fullName evidence="2">Uncharacterized protein</fullName>
    </submittedName>
</protein>
<accession>B6G7V8</accession>
<dbReference type="HOGENOM" id="CLU_2878121_0_0_11"/>
<proteinExistence type="predicted"/>
<name>B6G7V8_9ACTN</name>
<organism evidence="2 3">
    <name type="scientific">Collinsella stercoris DSM 13279</name>
    <dbReference type="NCBI Taxonomy" id="445975"/>
    <lineage>
        <taxon>Bacteria</taxon>
        <taxon>Bacillati</taxon>
        <taxon>Actinomycetota</taxon>
        <taxon>Coriobacteriia</taxon>
        <taxon>Coriobacteriales</taxon>
        <taxon>Coriobacteriaceae</taxon>
        <taxon>Collinsella</taxon>
    </lineage>
</organism>
<keyword evidence="3" id="KW-1185">Reference proteome</keyword>
<evidence type="ECO:0000256" key="1">
    <source>
        <dbReference type="SAM" id="MobiDB-lite"/>
    </source>
</evidence>
<gene>
    <name evidence="2" type="ORF">COLSTE_00139</name>
</gene>
<dbReference type="EMBL" id="ABXJ01000012">
    <property type="protein sequence ID" value="EEA91584.1"/>
    <property type="molecule type" value="Genomic_DNA"/>
</dbReference>
<reference evidence="2 3" key="1">
    <citation type="submission" date="2008-10" db="EMBL/GenBank/DDBJ databases">
        <title>Draft genome sequence of Collinsella stercoris (DSM 13279).</title>
        <authorList>
            <person name="Sudarsanam P."/>
            <person name="Ley R."/>
            <person name="Guruge J."/>
            <person name="Turnbaugh P.J."/>
            <person name="Mahowald M."/>
            <person name="Liep D."/>
            <person name="Gordon J."/>
        </authorList>
    </citation>
    <scope>NUCLEOTIDE SEQUENCE [LARGE SCALE GENOMIC DNA]</scope>
    <source>
        <strain evidence="2 3">DSM 13279</strain>
    </source>
</reference>
<comment type="caution">
    <text evidence="2">The sequence shown here is derived from an EMBL/GenBank/DDBJ whole genome shotgun (WGS) entry which is preliminary data.</text>
</comment>
<feature type="region of interest" description="Disordered" evidence="1">
    <location>
        <begin position="37"/>
        <end position="63"/>
    </location>
</feature>
<dbReference type="STRING" id="445975.COLSTE_00139"/>
<evidence type="ECO:0000313" key="3">
    <source>
        <dbReference type="Proteomes" id="UP000003560"/>
    </source>
</evidence>
<dbReference type="Proteomes" id="UP000003560">
    <property type="component" value="Unassembled WGS sequence"/>
</dbReference>
<evidence type="ECO:0000313" key="2">
    <source>
        <dbReference type="EMBL" id="EEA91584.1"/>
    </source>
</evidence>